<keyword evidence="2" id="KW-1133">Transmembrane helix</keyword>
<evidence type="ECO:0000313" key="5">
    <source>
        <dbReference type="Proteomes" id="UP001357733"/>
    </source>
</evidence>
<dbReference type="AlphaFoldDB" id="A0AAW9MTA1"/>
<keyword evidence="2" id="KW-0812">Transmembrane</keyword>
<dbReference type="RefSeq" id="WP_324619239.1">
    <property type="nucleotide sequence ID" value="NZ_JAYKOT010000003.1"/>
</dbReference>
<reference evidence="4 5" key="1">
    <citation type="submission" date="2024-01" db="EMBL/GenBank/DDBJ databases">
        <title>Complete genome sequence of Citroniella saccharovorans strain M6.X9, isolated from human fecal sample.</title>
        <authorList>
            <person name="Cheng G."/>
            <person name="Westerholm M."/>
            <person name="Schnurer A."/>
        </authorList>
    </citation>
    <scope>NUCLEOTIDE SEQUENCE [LARGE SCALE GENOMIC DNA]</scope>
    <source>
        <strain evidence="4 5">DSM 29873</strain>
    </source>
</reference>
<proteinExistence type="predicted"/>
<dbReference type="GO" id="GO:0009103">
    <property type="term" value="P:lipopolysaccharide biosynthetic process"/>
    <property type="evidence" value="ECO:0007669"/>
    <property type="project" value="TreeGrafter"/>
</dbReference>
<gene>
    <name evidence="4" type="ORF">VLK81_03500</name>
</gene>
<feature type="transmembrane region" description="Helical" evidence="2">
    <location>
        <begin position="244"/>
        <end position="265"/>
    </location>
</feature>
<keyword evidence="4" id="KW-0808">Transferase</keyword>
<feature type="coiled-coil region" evidence="1">
    <location>
        <begin position="402"/>
        <end position="439"/>
    </location>
</feature>
<name>A0AAW9MTA1_9FIRM</name>
<feature type="transmembrane region" description="Helical" evidence="2">
    <location>
        <begin position="216"/>
        <end position="232"/>
    </location>
</feature>
<accession>A0AAW9MTA1</accession>
<dbReference type="GO" id="GO:0016020">
    <property type="term" value="C:membrane"/>
    <property type="evidence" value="ECO:0007669"/>
    <property type="project" value="TreeGrafter"/>
</dbReference>
<organism evidence="4 5">
    <name type="scientific">Citroniella saccharovorans</name>
    <dbReference type="NCBI Taxonomy" id="2053367"/>
    <lineage>
        <taxon>Bacteria</taxon>
        <taxon>Bacillati</taxon>
        <taxon>Bacillota</taxon>
        <taxon>Tissierellia</taxon>
        <taxon>Tissierellales</taxon>
        <taxon>Peptoniphilaceae</taxon>
        <taxon>Citroniella</taxon>
    </lineage>
</organism>
<dbReference type="Proteomes" id="UP001357733">
    <property type="component" value="Unassembled WGS sequence"/>
</dbReference>
<feature type="domain" description="Acyltransferase 3" evidence="3">
    <location>
        <begin position="19"/>
        <end position="359"/>
    </location>
</feature>
<feature type="transmembrane region" description="Helical" evidence="2">
    <location>
        <begin position="87"/>
        <end position="105"/>
    </location>
</feature>
<evidence type="ECO:0000256" key="2">
    <source>
        <dbReference type="SAM" id="Phobius"/>
    </source>
</evidence>
<keyword evidence="4" id="KW-0012">Acyltransferase</keyword>
<protein>
    <submittedName>
        <fullName evidence="4">Acyltransferase family protein</fullName>
    </submittedName>
</protein>
<feature type="transmembrane region" description="Helical" evidence="2">
    <location>
        <begin position="309"/>
        <end position="330"/>
    </location>
</feature>
<dbReference type="GO" id="GO:0016747">
    <property type="term" value="F:acyltransferase activity, transferring groups other than amino-acyl groups"/>
    <property type="evidence" value="ECO:0007669"/>
    <property type="project" value="InterPro"/>
</dbReference>
<feature type="transmembrane region" description="Helical" evidence="2">
    <location>
        <begin position="44"/>
        <end position="65"/>
    </location>
</feature>
<feature type="transmembrane region" description="Helical" evidence="2">
    <location>
        <begin position="380"/>
        <end position="398"/>
    </location>
</feature>
<feature type="transmembrane region" description="Helical" evidence="2">
    <location>
        <begin position="342"/>
        <end position="360"/>
    </location>
</feature>
<evidence type="ECO:0000256" key="1">
    <source>
        <dbReference type="SAM" id="Coils"/>
    </source>
</evidence>
<keyword evidence="5" id="KW-1185">Reference proteome</keyword>
<keyword evidence="1" id="KW-0175">Coiled coil</keyword>
<dbReference type="InterPro" id="IPR050879">
    <property type="entry name" value="Acyltransferase_3"/>
</dbReference>
<feature type="transmembrane region" description="Helical" evidence="2">
    <location>
        <begin position="112"/>
        <end position="129"/>
    </location>
</feature>
<sequence length="441" mass="51384">MKNDINNNENSNSNSNYLYGLNFLRVLAIIMIVIYHIDPSFLPGGFIGVNLFFIISSYLVTSSLLENKDLYTREGLLNSIKHRLKRILPPIITLISLIYIYMLLFNKDLFKICYSDGLFGAGLLGNWWFIFKKVDYFDSFAKSPFNHLWYLGVQEQALLIIGIIIFILNKKLSNTWKRKQYFQWILLGASIIFIALSYFVFDVHNINRSYYGTDTRIYELFLGAFLATIVNSKTLSKKEDGKNYIFINLFSILLIGIFIFLSFNLSKFSFWLYKGGFFLIDLLCSLLLINSCKAGGVVEKIGKTKVISLGAKISFGVYLWHYPILILTRLPFEVKQMEPNYLLIRLALIIIMAISSYIFVEKFNKINYRFHPSKLKSFAFRIIGLVAVFIFLFAGYEFSVKADIYNKQMEEKQRILEEKNRIEREKKAIEEAKRKAERKKS</sequence>
<evidence type="ECO:0000313" key="4">
    <source>
        <dbReference type="EMBL" id="MEB3429093.1"/>
    </source>
</evidence>
<comment type="caution">
    <text evidence="4">The sequence shown here is derived from an EMBL/GenBank/DDBJ whole genome shotgun (WGS) entry which is preliminary data.</text>
</comment>
<keyword evidence="2" id="KW-0472">Membrane</keyword>
<dbReference type="Pfam" id="PF01757">
    <property type="entry name" value="Acyl_transf_3"/>
    <property type="match status" value="1"/>
</dbReference>
<dbReference type="PANTHER" id="PTHR23028:SF53">
    <property type="entry name" value="ACYL_TRANSF_3 DOMAIN-CONTAINING PROTEIN"/>
    <property type="match status" value="1"/>
</dbReference>
<feature type="transmembrane region" description="Helical" evidence="2">
    <location>
        <begin position="17"/>
        <end position="37"/>
    </location>
</feature>
<feature type="transmembrane region" description="Helical" evidence="2">
    <location>
        <begin position="149"/>
        <end position="169"/>
    </location>
</feature>
<feature type="transmembrane region" description="Helical" evidence="2">
    <location>
        <begin position="181"/>
        <end position="201"/>
    </location>
</feature>
<dbReference type="InterPro" id="IPR002656">
    <property type="entry name" value="Acyl_transf_3_dom"/>
</dbReference>
<dbReference type="EMBL" id="JAYKOT010000003">
    <property type="protein sequence ID" value="MEB3429093.1"/>
    <property type="molecule type" value="Genomic_DNA"/>
</dbReference>
<dbReference type="PANTHER" id="PTHR23028">
    <property type="entry name" value="ACETYLTRANSFERASE"/>
    <property type="match status" value="1"/>
</dbReference>
<evidence type="ECO:0000259" key="3">
    <source>
        <dbReference type="Pfam" id="PF01757"/>
    </source>
</evidence>